<sequence>MAANKATTTTSARAALPGWYRLVLTTVEPLSTLLGSLHVLRSTAGQAQYLAMFTRGAVVHQAGDTAFLHTQLAGAWLSMAFHGAVTLRAAAADDLRVWRLYCAAMLLSDALFAHSTAQAVGGWAIWLRAWEWGAGDWVLFWGSWPFAAVRVLVLLGFGVRA</sequence>
<comment type="caution">
    <text evidence="3">The sequence shown here is derived from an EMBL/GenBank/DDBJ whole genome shotgun (WGS) entry which is preliminary data.</text>
</comment>
<keyword evidence="1" id="KW-0472">Membrane</keyword>
<feature type="transmembrane region" description="Helical" evidence="1">
    <location>
        <begin position="138"/>
        <end position="159"/>
    </location>
</feature>
<dbReference type="PANTHER" id="PTHR37019">
    <property type="entry name" value="CHROMOSOME 1, WHOLE GENOME SHOTGUN SEQUENCE"/>
    <property type="match status" value="1"/>
</dbReference>
<reference evidence="3" key="1">
    <citation type="journal article" date="2023" name="Mol. Plant Microbe Interact.">
        <title>Elucidating the Obligate Nature and Biological Capacity of an Invasive Fungal Corn Pathogen.</title>
        <authorList>
            <person name="MacCready J.S."/>
            <person name="Roggenkamp E.M."/>
            <person name="Gdanetz K."/>
            <person name="Chilvers M.I."/>
        </authorList>
    </citation>
    <scope>NUCLEOTIDE SEQUENCE</scope>
    <source>
        <strain evidence="3">PM02</strain>
    </source>
</reference>
<evidence type="ECO:0000259" key="2">
    <source>
        <dbReference type="Pfam" id="PF24803"/>
    </source>
</evidence>
<keyword evidence="1" id="KW-0812">Transmembrane</keyword>
<dbReference type="EMBL" id="JAQQPM010000001">
    <property type="protein sequence ID" value="KAK2066633.1"/>
    <property type="molecule type" value="Genomic_DNA"/>
</dbReference>
<evidence type="ECO:0000313" key="4">
    <source>
        <dbReference type="Proteomes" id="UP001217918"/>
    </source>
</evidence>
<dbReference type="AlphaFoldDB" id="A0AAD9MAC4"/>
<dbReference type="Pfam" id="PF24803">
    <property type="entry name" value="DUF7704"/>
    <property type="match status" value="1"/>
</dbReference>
<organism evidence="3 4">
    <name type="scientific">Phyllachora maydis</name>
    <dbReference type="NCBI Taxonomy" id="1825666"/>
    <lineage>
        <taxon>Eukaryota</taxon>
        <taxon>Fungi</taxon>
        <taxon>Dikarya</taxon>
        <taxon>Ascomycota</taxon>
        <taxon>Pezizomycotina</taxon>
        <taxon>Sordariomycetes</taxon>
        <taxon>Sordariomycetidae</taxon>
        <taxon>Phyllachorales</taxon>
        <taxon>Phyllachoraceae</taxon>
        <taxon>Phyllachora</taxon>
    </lineage>
</organism>
<dbReference type="PANTHER" id="PTHR37019:SF1">
    <property type="entry name" value="EXPERA DOMAIN-CONTAINING PROTEIN"/>
    <property type="match status" value="1"/>
</dbReference>
<protein>
    <recommendedName>
        <fullName evidence="2">DUF7704 domain-containing protein</fullName>
    </recommendedName>
</protein>
<gene>
    <name evidence="3" type="ORF">P8C59_000432</name>
</gene>
<feature type="domain" description="DUF7704" evidence="2">
    <location>
        <begin position="14"/>
        <end position="157"/>
    </location>
</feature>
<proteinExistence type="predicted"/>
<dbReference type="Proteomes" id="UP001217918">
    <property type="component" value="Unassembled WGS sequence"/>
</dbReference>
<dbReference type="InterPro" id="IPR056121">
    <property type="entry name" value="DUF7704"/>
</dbReference>
<evidence type="ECO:0000256" key="1">
    <source>
        <dbReference type="SAM" id="Phobius"/>
    </source>
</evidence>
<keyword evidence="1" id="KW-1133">Transmembrane helix</keyword>
<keyword evidence="4" id="KW-1185">Reference proteome</keyword>
<feature type="transmembrane region" description="Helical" evidence="1">
    <location>
        <begin position="103"/>
        <end position="126"/>
    </location>
</feature>
<name>A0AAD9MAC4_9PEZI</name>
<evidence type="ECO:0000313" key="3">
    <source>
        <dbReference type="EMBL" id="KAK2066633.1"/>
    </source>
</evidence>
<accession>A0AAD9MAC4</accession>